<reference evidence="1" key="1">
    <citation type="submission" date="2021-05" db="EMBL/GenBank/DDBJ databases">
        <title>Comparative genomics of three Colletotrichum scovillei strains and genetic complementation revealed genes involved fungal growth and virulence on chili pepper.</title>
        <authorList>
            <person name="Hsieh D.-K."/>
            <person name="Chuang S.-C."/>
            <person name="Chen C.-Y."/>
            <person name="Chao Y.-T."/>
            <person name="Lu M.-Y.J."/>
            <person name="Lee M.-H."/>
            <person name="Shih M.-C."/>
        </authorList>
    </citation>
    <scope>NUCLEOTIDE SEQUENCE</scope>
    <source>
        <strain evidence="1">Coll-153</strain>
    </source>
</reference>
<name>A0A9P7RKF6_9PEZI</name>
<dbReference type="AlphaFoldDB" id="A0A9P7RKF6"/>
<evidence type="ECO:0000313" key="2">
    <source>
        <dbReference type="Proteomes" id="UP000699042"/>
    </source>
</evidence>
<sequence>GGSEAGRAPWCLIGELGGIVSVQDPSARYGTRRPAVSHF</sequence>
<proteinExistence type="predicted"/>
<dbReference type="Proteomes" id="UP000699042">
    <property type="component" value="Unassembled WGS sequence"/>
</dbReference>
<accession>A0A9P7RKF6</accession>
<dbReference type="EMBL" id="JAESDN010000001">
    <property type="protein sequence ID" value="KAG7058755.1"/>
    <property type="molecule type" value="Genomic_DNA"/>
</dbReference>
<organism evidence="1 2">
    <name type="scientific">Colletotrichum scovillei</name>
    <dbReference type="NCBI Taxonomy" id="1209932"/>
    <lineage>
        <taxon>Eukaryota</taxon>
        <taxon>Fungi</taxon>
        <taxon>Dikarya</taxon>
        <taxon>Ascomycota</taxon>
        <taxon>Pezizomycotina</taxon>
        <taxon>Sordariomycetes</taxon>
        <taxon>Hypocreomycetidae</taxon>
        <taxon>Glomerellales</taxon>
        <taxon>Glomerellaceae</taxon>
        <taxon>Colletotrichum</taxon>
        <taxon>Colletotrichum acutatum species complex</taxon>
    </lineage>
</organism>
<comment type="caution">
    <text evidence="1">The sequence shown here is derived from an EMBL/GenBank/DDBJ whole genome shotgun (WGS) entry which is preliminary data.</text>
</comment>
<evidence type="ECO:0000313" key="1">
    <source>
        <dbReference type="EMBL" id="KAG7058755.1"/>
    </source>
</evidence>
<gene>
    <name evidence="1" type="ORF">JMJ77_006126</name>
</gene>
<keyword evidence="2" id="KW-1185">Reference proteome</keyword>
<feature type="non-terminal residue" evidence="1">
    <location>
        <position position="1"/>
    </location>
</feature>
<protein>
    <submittedName>
        <fullName evidence="1">Uncharacterized protein</fullName>
    </submittedName>
</protein>